<dbReference type="InterPro" id="IPR001680">
    <property type="entry name" value="WD40_rpt"/>
</dbReference>
<accession>A0A177NXX8</accession>
<keyword evidence="3" id="KW-1185">Reference proteome</keyword>
<dbReference type="STRING" id="702114.A1355_22625"/>
<dbReference type="SUPFAM" id="SSF50978">
    <property type="entry name" value="WD40 repeat-like"/>
    <property type="match status" value="1"/>
</dbReference>
<dbReference type="Gene3D" id="3.40.50.1460">
    <property type="match status" value="1"/>
</dbReference>
<dbReference type="Proteomes" id="UP000077628">
    <property type="component" value="Unassembled WGS sequence"/>
</dbReference>
<comment type="caution">
    <text evidence="2">The sequence shown here is derived from an EMBL/GenBank/DDBJ whole genome shotgun (WGS) entry which is preliminary data.</text>
</comment>
<evidence type="ECO:0000259" key="1">
    <source>
        <dbReference type="PROSITE" id="PS50837"/>
    </source>
</evidence>
<dbReference type="SUPFAM" id="SSF52129">
    <property type="entry name" value="Caspase-like"/>
    <property type="match status" value="1"/>
</dbReference>
<dbReference type="InterPro" id="IPR007111">
    <property type="entry name" value="NACHT_NTPase"/>
</dbReference>
<dbReference type="Gene3D" id="2.130.10.10">
    <property type="entry name" value="YVTN repeat-like/Quinoprotein amine dehydrogenase"/>
    <property type="match status" value="3"/>
</dbReference>
<dbReference type="Pfam" id="PF05729">
    <property type="entry name" value="NACHT"/>
    <property type="match status" value="1"/>
</dbReference>
<dbReference type="InterPro" id="IPR036322">
    <property type="entry name" value="WD40_repeat_dom_sf"/>
</dbReference>
<sequence length="1470" mass="163310">MESRRSLIASGTGDFINQVEGIDKLKRVPDEISDIVQAFSSLGYQRQATEKSLNPDSNGLRRLFTDCRKSTKDGDIVVAYYTGHGHRDDDRFYLLTQDTDLNDIELTAVAAEDLARDLVKGSQASQILVILDACLSGAGASEFANIANRFASQLGSGPSLYILAAARSKQEAQEGVLSAAILEALTNHEGRLGGHALEFLPIDEVKQSIKDFIKAANPSQTATWSHVNDDSGRCRVFPNPRYIQGITPGLDLETQRLFNEHWLPKAKGVSELGFGGWYFTGRRRVLHKLVLWLKAQQSDGRARVVTGGAGRGKSAILARIVTLAEHRYRNEILITTKSEHIDSDHLPPDGCVDIALLARRKSLADVIRQIASGLELNAIDARSLVEQIAHRPHKTVIVIDALDEAEERDSIAEQLLKPLALMPNVFLLVGTRPDATGNDQRFCSLGESVEQIDLDAPQWVEPDDVFQYVVRRLLASEEPGRHTPYSNNPATATLVARALADRANDVFLVAQTATQALLADDYAVDISITGWAEQLPTGLEEAFRQFLLAIDNRHLDEVTSSQVRTVLLPLAFAEGEGLPWSNLWSSAATSIANGEDITDKVIAKVINHAAAFIVESIEVGQSVYRLYHERLAEHLREKMATREDKPQLKIFNALLTRVPSARTSDERIWLEAHPYLKKHMASYAAKAGCLESLVADPAFLLCADPEILMRQMSKVEIFQAAIARSYRRAFGWMRGIDQAGRLPYLALALMQEGRRDMALKLSQSAMAEKWMPRWVCWEKPNSAYLLANCDTKVTSLATGHWPPENSVAIIGRECGGIEILQISDGRQLAEWSGKDRASVRCVLLTESQESPLLVASWADGRFGVRDLLSHKDYFCADNTKNQVVEAMCVIKLNGKNVCVTAHHDLSIAIWELPSLQLIKRKFEASRATIYALAAYEIGQVPMFISASDSLAKRDHEKYLSLLNSNNYEGVIKYEQDRKVSRLRLWSAEDLELLWVSDTKEGGCITNIELCPYHEQTYIVTSQNHWGPPEIWRVQEKTMEIVYRGDKYADTDRSWLSTSNKGAYLYSVAVSYLNSVPIKIIDGSIHASKPNPPRAKINGGYLSDLIYVDSNPCILSADNSLVYLWNLDRLLESKTENADHYYISAGVACLAFNCADQPILYCGLENGEIVGFDVDTGVMVSRIVVTESAEVSDISIIEVHDGNILIAAIKGILYIEPINSQTVEKRRIQAGDDVRRLRVESLQGRTLIFASVKTEYVWAIRIWDILTGEEVLTESISGVTKWRYQLSHGEEDKSIEGLITIPCGDENIRIVFSSKYSKIMVADYIKTEKTSSSPFEFKEWGIPNGRDEYVTALAFAKDSDGRQLLAAGTEAGNLAIWDFDKEVLLASYKGAHLGMIIKALALHSFRETIFIISGGKDGVVRFWNKSLNSLAKIEISSPITTLEFISQAELAVGTDEGVCVLEIEQILTKMI</sequence>
<dbReference type="SMART" id="SM00320">
    <property type="entry name" value="WD40"/>
    <property type="match status" value="4"/>
</dbReference>
<dbReference type="RefSeq" id="WP_064026592.1">
    <property type="nucleotide sequence ID" value="NZ_LUUK01000083.1"/>
</dbReference>
<gene>
    <name evidence="2" type="ORF">A1355_22625</name>
</gene>
<dbReference type="SUPFAM" id="SSF50998">
    <property type="entry name" value="Quinoprotein alcohol dehydrogenase-like"/>
    <property type="match status" value="1"/>
</dbReference>
<dbReference type="EMBL" id="LUUK01000083">
    <property type="protein sequence ID" value="OAI22123.1"/>
    <property type="molecule type" value="Genomic_DNA"/>
</dbReference>
<feature type="domain" description="NACHT" evidence="1">
    <location>
        <begin position="301"/>
        <end position="435"/>
    </location>
</feature>
<proteinExistence type="predicted"/>
<dbReference type="InterPro" id="IPR015943">
    <property type="entry name" value="WD40/YVTN_repeat-like_dom_sf"/>
</dbReference>
<protein>
    <recommendedName>
        <fullName evidence="1">NACHT domain-containing protein</fullName>
    </recommendedName>
</protein>
<dbReference type="SUPFAM" id="SSF52540">
    <property type="entry name" value="P-loop containing nucleoside triphosphate hydrolases"/>
    <property type="match status" value="1"/>
</dbReference>
<dbReference type="Gene3D" id="3.40.50.300">
    <property type="entry name" value="P-loop containing nucleotide triphosphate hydrolases"/>
    <property type="match status" value="1"/>
</dbReference>
<organism evidence="2 3">
    <name type="scientific">Methylomonas koyamae</name>
    <dbReference type="NCBI Taxonomy" id="702114"/>
    <lineage>
        <taxon>Bacteria</taxon>
        <taxon>Pseudomonadati</taxon>
        <taxon>Pseudomonadota</taxon>
        <taxon>Gammaproteobacteria</taxon>
        <taxon>Methylococcales</taxon>
        <taxon>Methylococcaceae</taxon>
        <taxon>Methylomonas</taxon>
    </lineage>
</organism>
<dbReference type="InterPro" id="IPR027417">
    <property type="entry name" value="P-loop_NTPase"/>
</dbReference>
<dbReference type="InterPro" id="IPR011047">
    <property type="entry name" value="Quinoprotein_ADH-like_sf"/>
</dbReference>
<evidence type="ECO:0000313" key="3">
    <source>
        <dbReference type="Proteomes" id="UP000077628"/>
    </source>
</evidence>
<evidence type="ECO:0000313" key="2">
    <source>
        <dbReference type="EMBL" id="OAI22123.1"/>
    </source>
</evidence>
<dbReference type="OrthoDB" id="8169573at2"/>
<dbReference type="PROSITE" id="PS50837">
    <property type="entry name" value="NACHT"/>
    <property type="match status" value="1"/>
</dbReference>
<dbReference type="InterPro" id="IPR029030">
    <property type="entry name" value="Caspase-like_dom_sf"/>
</dbReference>
<name>A0A177NXX8_9GAMM</name>
<dbReference type="PANTHER" id="PTHR10039">
    <property type="entry name" value="AMELOGENIN"/>
    <property type="match status" value="1"/>
</dbReference>
<reference evidence="3" key="1">
    <citation type="submission" date="2016-03" db="EMBL/GenBank/DDBJ databases">
        <authorList>
            <person name="Heylen K."/>
            <person name="De Vos P."/>
            <person name="Vekeman B."/>
        </authorList>
    </citation>
    <scope>NUCLEOTIDE SEQUENCE [LARGE SCALE GENOMIC DNA]</scope>
    <source>
        <strain evidence="3">R-45383</strain>
    </source>
</reference>